<proteinExistence type="predicted"/>
<sequence>MRYPERIKEYRKDPRKNLKKYYSNTVLVPPKPKDTIIRTYREGYFKTTIYKNKTRRLKTIDKKHLLVYKKERNVDLSAKKIDYLGKKAFYGFAKLRSIHLPDGLRFLSERVFENYPPVPL</sequence>
<reference evidence="1 2" key="1">
    <citation type="submission" date="2020-07" db="EMBL/GenBank/DDBJ databases">
        <title>Organ Donor 1.</title>
        <authorList>
            <person name="Marsh A.J."/>
            <person name="Azcarate-Peril M.A."/>
        </authorList>
    </citation>
    <scope>NUCLEOTIDE SEQUENCE [LARGE SCALE GENOMIC DNA]</scope>
    <source>
        <strain evidence="1 2">AMC0717</strain>
    </source>
</reference>
<comment type="caution">
    <text evidence="1">The sequence shown here is derived from an EMBL/GenBank/DDBJ whole genome shotgun (WGS) entry which is preliminary data.</text>
</comment>
<dbReference type="AlphaFoldDB" id="A0A853JQ99"/>
<gene>
    <name evidence="1" type="ORF">H0N91_12355</name>
</gene>
<accession>A0A853JQ99</accession>
<dbReference type="Gene3D" id="3.80.10.10">
    <property type="entry name" value="Ribonuclease Inhibitor"/>
    <property type="match status" value="1"/>
</dbReference>
<evidence type="ECO:0000313" key="1">
    <source>
        <dbReference type="EMBL" id="NZA38895.1"/>
    </source>
</evidence>
<name>A0A853JQ99_9FIRM</name>
<evidence type="ECO:0000313" key="2">
    <source>
        <dbReference type="Proteomes" id="UP000586254"/>
    </source>
</evidence>
<dbReference type="RefSeq" id="WP_180493583.1">
    <property type="nucleotide sequence ID" value="NZ_JACCKS010000014.1"/>
</dbReference>
<dbReference type="Proteomes" id="UP000586254">
    <property type="component" value="Unassembled WGS sequence"/>
</dbReference>
<protein>
    <submittedName>
        <fullName evidence="1">Uncharacterized protein</fullName>
    </submittedName>
</protein>
<dbReference type="EMBL" id="JACCKS010000014">
    <property type="protein sequence ID" value="NZA38895.1"/>
    <property type="molecule type" value="Genomic_DNA"/>
</dbReference>
<dbReference type="InterPro" id="IPR032675">
    <property type="entry name" value="LRR_dom_sf"/>
</dbReference>
<organism evidence="1 2">
    <name type="scientific">Eubacterium callanderi</name>
    <dbReference type="NCBI Taxonomy" id="53442"/>
    <lineage>
        <taxon>Bacteria</taxon>
        <taxon>Bacillati</taxon>
        <taxon>Bacillota</taxon>
        <taxon>Clostridia</taxon>
        <taxon>Eubacteriales</taxon>
        <taxon>Eubacteriaceae</taxon>
        <taxon>Eubacterium</taxon>
    </lineage>
</organism>